<evidence type="ECO:0008006" key="4">
    <source>
        <dbReference type="Google" id="ProtNLM"/>
    </source>
</evidence>
<dbReference type="Proteomes" id="UP000605784">
    <property type="component" value="Unassembled WGS sequence"/>
</dbReference>
<dbReference type="InterPro" id="IPR053145">
    <property type="entry name" value="AB_hydrolase_Est10"/>
</dbReference>
<dbReference type="GO" id="GO:0052689">
    <property type="term" value="F:carboxylic ester hydrolase activity"/>
    <property type="evidence" value="ECO:0007669"/>
    <property type="project" value="TreeGrafter"/>
</dbReference>
<name>A0A830GKT7_9EURY</name>
<evidence type="ECO:0000313" key="3">
    <source>
        <dbReference type="Proteomes" id="UP000605784"/>
    </source>
</evidence>
<evidence type="ECO:0000256" key="1">
    <source>
        <dbReference type="SAM" id="MobiDB-lite"/>
    </source>
</evidence>
<reference evidence="2" key="1">
    <citation type="journal article" date="2014" name="Int. J. Syst. Evol. Microbiol.">
        <title>Complete genome sequence of Corynebacterium casei LMG S-19264T (=DSM 44701T), isolated from a smear-ripened cheese.</title>
        <authorList>
            <consortium name="US DOE Joint Genome Institute (JGI-PGF)"/>
            <person name="Walter F."/>
            <person name="Albersmeier A."/>
            <person name="Kalinowski J."/>
            <person name="Ruckert C."/>
        </authorList>
    </citation>
    <scope>NUCLEOTIDE SEQUENCE</scope>
    <source>
        <strain evidence="2">JCM 17820</strain>
    </source>
</reference>
<dbReference type="SUPFAM" id="SSF53474">
    <property type="entry name" value="alpha/beta-Hydrolases"/>
    <property type="match status" value="1"/>
</dbReference>
<feature type="region of interest" description="Disordered" evidence="1">
    <location>
        <begin position="140"/>
        <end position="161"/>
    </location>
</feature>
<gene>
    <name evidence="2" type="ORF">GCM10009030_20260</name>
</gene>
<reference evidence="2" key="2">
    <citation type="submission" date="2020-09" db="EMBL/GenBank/DDBJ databases">
        <authorList>
            <person name="Sun Q."/>
            <person name="Ohkuma M."/>
        </authorList>
    </citation>
    <scope>NUCLEOTIDE SEQUENCE</scope>
    <source>
        <strain evidence="2">JCM 17820</strain>
    </source>
</reference>
<dbReference type="PANTHER" id="PTHR43265">
    <property type="entry name" value="ESTERASE ESTD"/>
    <property type="match status" value="1"/>
</dbReference>
<dbReference type="InterPro" id="IPR029058">
    <property type="entry name" value="AB_hydrolase_fold"/>
</dbReference>
<organism evidence="2 3">
    <name type="scientific">Haloarcula pellucida</name>
    <dbReference type="NCBI Taxonomy" id="1427151"/>
    <lineage>
        <taxon>Archaea</taxon>
        <taxon>Methanobacteriati</taxon>
        <taxon>Methanobacteriota</taxon>
        <taxon>Stenosarchaea group</taxon>
        <taxon>Halobacteria</taxon>
        <taxon>Halobacteriales</taxon>
        <taxon>Haloarculaceae</taxon>
        <taxon>Haloarcula</taxon>
    </lineage>
</organism>
<feature type="region of interest" description="Disordered" evidence="1">
    <location>
        <begin position="1"/>
        <end position="54"/>
    </location>
</feature>
<sequence>MAVQTIPRGGTDGWPAKRQSAQASGVISPRREERPPGNLGGSARDRVATGRGAGTRVRARRVGSRYPLRDIGLGLASHGIATLRYDKRTFVEQLQPRETTIERVVVDDAVSALDRLRAEGVSPCGVVGHSLGGMLAPRIASEDGNTDEGTDQPGPAIAHRPRPVILSPWRTVV</sequence>
<accession>A0A830GKT7</accession>
<dbReference type="PANTHER" id="PTHR43265:SF1">
    <property type="entry name" value="ESTERASE ESTD"/>
    <property type="match status" value="1"/>
</dbReference>
<evidence type="ECO:0000313" key="2">
    <source>
        <dbReference type="EMBL" id="GGN94160.1"/>
    </source>
</evidence>
<proteinExistence type="predicted"/>
<keyword evidence="3" id="KW-1185">Reference proteome</keyword>
<comment type="caution">
    <text evidence="2">The sequence shown here is derived from an EMBL/GenBank/DDBJ whole genome shotgun (WGS) entry which is preliminary data.</text>
</comment>
<dbReference type="EMBL" id="BMOU01000003">
    <property type="protein sequence ID" value="GGN94160.1"/>
    <property type="molecule type" value="Genomic_DNA"/>
</dbReference>
<dbReference type="Gene3D" id="3.40.50.1820">
    <property type="entry name" value="alpha/beta hydrolase"/>
    <property type="match status" value="1"/>
</dbReference>
<protein>
    <recommendedName>
        <fullName evidence="4">Alpha/beta fold hydrolase</fullName>
    </recommendedName>
</protein>
<dbReference type="AlphaFoldDB" id="A0A830GKT7"/>